<reference evidence="1" key="2">
    <citation type="journal article" date="2015" name="Fish Shellfish Immunol.">
        <title>Early steps in the European eel (Anguilla anguilla)-Vibrio vulnificus interaction in the gills: Role of the RtxA13 toxin.</title>
        <authorList>
            <person name="Callol A."/>
            <person name="Pajuelo D."/>
            <person name="Ebbesson L."/>
            <person name="Teles M."/>
            <person name="MacKenzie S."/>
            <person name="Amaro C."/>
        </authorList>
    </citation>
    <scope>NUCLEOTIDE SEQUENCE</scope>
</reference>
<organism evidence="1">
    <name type="scientific">Anguilla anguilla</name>
    <name type="common">European freshwater eel</name>
    <name type="synonym">Muraena anguilla</name>
    <dbReference type="NCBI Taxonomy" id="7936"/>
    <lineage>
        <taxon>Eukaryota</taxon>
        <taxon>Metazoa</taxon>
        <taxon>Chordata</taxon>
        <taxon>Craniata</taxon>
        <taxon>Vertebrata</taxon>
        <taxon>Euteleostomi</taxon>
        <taxon>Actinopterygii</taxon>
        <taxon>Neopterygii</taxon>
        <taxon>Teleostei</taxon>
        <taxon>Anguilliformes</taxon>
        <taxon>Anguillidae</taxon>
        <taxon>Anguilla</taxon>
    </lineage>
</organism>
<sequence length="104" mass="12093">MQVCLFIKTAYGLQGRVEINSYTMHPIWAFITVILSAMSVKKVSVSMPGMDHWGYFMMQNTNAYPPSRREQNQTKIISHHWILTHKAKIRPHIMIIVFTRDSSV</sequence>
<dbReference type="EMBL" id="GBXM01011329">
    <property type="protein sequence ID" value="JAH97248.1"/>
    <property type="molecule type" value="Transcribed_RNA"/>
</dbReference>
<name>A0A0E9X6F6_ANGAN</name>
<proteinExistence type="predicted"/>
<accession>A0A0E9X6F6</accession>
<protein>
    <submittedName>
        <fullName evidence="1">Uncharacterized protein</fullName>
    </submittedName>
</protein>
<reference evidence="1" key="1">
    <citation type="submission" date="2014-11" db="EMBL/GenBank/DDBJ databases">
        <authorList>
            <person name="Amaro Gonzalez C."/>
        </authorList>
    </citation>
    <scope>NUCLEOTIDE SEQUENCE</scope>
</reference>
<evidence type="ECO:0000313" key="1">
    <source>
        <dbReference type="EMBL" id="JAH97248.1"/>
    </source>
</evidence>
<dbReference type="AlphaFoldDB" id="A0A0E9X6F6"/>